<keyword evidence="1 3" id="KW-0853">WD repeat</keyword>
<dbReference type="InterPro" id="IPR036322">
    <property type="entry name" value="WD40_repeat_dom_sf"/>
</dbReference>
<dbReference type="GO" id="GO:0005524">
    <property type="term" value="F:ATP binding"/>
    <property type="evidence" value="ECO:0007669"/>
    <property type="project" value="InterPro"/>
</dbReference>
<dbReference type="SUPFAM" id="SSF50998">
    <property type="entry name" value="Quinoprotein alcohol dehydrogenase-like"/>
    <property type="match status" value="1"/>
</dbReference>
<protein>
    <submittedName>
        <fullName evidence="5">WD40 repeat protein</fullName>
    </submittedName>
</protein>
<dbReference type="PANTHER" id="PTHR19879">
    <property type="entry name" value="TRANSCRIPTION INITIATION FACTOR TFIID"/>
    <property type="match status" value="1"/>
</dbReference>
<dbReference type="InterPro" id="IPR049052">
    <property type="entry name" value="nSTAND1"/>
</dbReference>
<dbReference type="EMBL" id="JACHMV010000001">
    <property type="protein sequence ID" value="MBB4772672.1"/>
    <property type="molecule type" value="Genomic_DNA"/>
</dbReference>
<dbReference type="InterPro" id="IPR019775">
    <property type="entry name" value="WD40_repeat_CS"/>
</dbReference>
<dbReference type="PROSITE" id="PS50294">
    <property type="entry name" value="WD_REPEATS_REGION"/>
    <property type="match status" value="2"/>
</dbReference>
<organism evidence="5 6">
    <name type="scientific">Actinomadura livida</name>
    <dbReference type="NCBI Taxonomy" id="79909"/>
    <lineage>
        <taxon>Bacteria</taxon>
        <taxon>Bacillati</taxon>
        <taxon>Actinomycetota</taxon>
        <taxon>Actinomycetes</taxon>
        <taxon>Streptosporangiales</taxon>
        <taxon>Thermomonosporaceae</taxon>
        <taxon>Actinomadura</taxon>
    </lineage>
</organism>
<dbReference type="GO" id="GO:0004672">
    <property type="term" value="F:protein kinase activity"/>
    <property type="evidence" value="ECO:0007669"/>
    <property type="project" value="InterPro"/>
</dbReference>
<dbReference type="SUPFAM" id="SSF56112">
    <property type="entry name" value="Protein kinase-like (PK-like)"/>
    <property type="match status" value="1"/>
</dbReference>
<dbReference type="Pfam" id="PF20703">
    <property type="entry name" value="nSTAND1"/>
    <property type="match status" value="1"/>
</dbReference>
<keyword evidence="2" id="KW-0677">Repeat</keyword>
<dbReference type="InterPro" id="IPR015943">
    <property type="entry name" value="WD40/YVTN_repeat-like_dom_sf"/>
</dbReference>
<dbReference type="CDD" id="cd14014">
    <property type="entry name" value="STKc_PknB_like"/>
    <property type="match status" value="1"/>
</dbReference>
<dbReference type="PROSITE" id="PS00108">
    <property type="entry name" value="PROTEIN_KINASE_ST"/>
    <property type="match status" value="1"/>
</dbReference>
<dbReference type="InterPro" id="IPR008271">
    <property type="entry name" value="Ser/Thr_kinase_AS"/>
</dbReference>
<dbReference type="PROSITE" id="PS00678">
    <property type="entry name" value="WD_REPEATS_1"/>
    <property type="match status" value="1"/>
</dbReference>
<dbReference type="SMART" id="SM00220">
    <property type="entry name" value="S_TKc"/>
    <property type="match status" value="1"/>
</dbReference>
<evidence type="ECO:0000256" key="1">
    <source>
        <dbReference type="ARBA" id="ARBA00022574"/>
    </source>
</evidence>
<evidence type="ECO:0000256" key="2">
    <source>
        <dbReference type="ARBA" id="ARBA00022737"/>
    </source>
</evidence>
<dbReference type="Proteomes" id="UP000549343">
    <property type="component" value="Unassembled WGS sequence"/>
</dbReference>
<dbReference type="Gene3D" id="3.30.200.20">
    <property type="entry name" value="Phosphorylase Kinase, domain 1"/>
    <property type="match status" value="1"/>
</dbReference>
<comment type="caution">
    <text evidence="5">The sequence shown here is derived from an EMBL/GenBank/DDBJ whole genome shotgun (WGS) entry which is preliminary data.</text>
</comment>
<name>A0A7W7MWC6_9ACTN</name>
<dbReference type="AlphaFoldDB" id="A0A7W7MWC6"/>
<sequence length="1235" mass="130696">MPDRLEPGDPQQIGEFWLSGRLGAGGQGVVYDAYGPDGSRVAVKVLHGAQESPRELARMAAEARAAQRVASFCTATILQVRLEPPRPYIVSEYIDGLSLQDTVNGTGGRPGRRFAGDDLHRLGIGIATALAAIHQARVVHRDLKPGNVMLGPDGPRLIDFGIARVLDTHSATEGGGFAGTLRYMAPEVYAGQRAGAEADVFAWGAIMVFAATGEHAFKGGALPEIAHAIRTHDPDLTALPDALRPLVAAALAKDPLVRPSARAILAALTRDPREGAGDLEDLVAAGAAQAGLRSRWEPGDPALGKLAEDAYTGLPPRAQSLVPEVFLRCVVAGEDGSLATRPVPAAELSDRDDPAEARALEQVVHAFRPLLAVTGEHPDEQIVLARPAVLRAWPRLRSWVEDERDGLGVHHRIRQAARTWADHGRRGGDVLTGAHLDEAVHWATLAGRHQTLNRLERALLDASTRARTARSRRIRAAAAVLAVTTVVSLTATGWAIRAQRTSVEQRDIAASRQLAAQSRQFAGTAPDKAALLAAAAHDVRETRESRAALLNIAANPARGVLRDYRGTPVSVTADRAGRLLAIRNEDHTIALWDVRKQRQIGDFLRLFRPSGPWVAMSVALSPDGRTLAAAGTAVDDDGETVVNRAVRLWDVRTRRPLGDLPVSDRPGSVVFTSDGRSVAVDNGAEVALWDVRTRRRSGPAVAHAQEENPDVSVVIDPRATTVAIGEETGDGPSDAELWDLTTGRRTASFPVRGKVVALGPGGRTVVTAEVLPAQDLPSADRSDVRLYDVRTGRQRGRAVSTSHSDDVGPFSPDGRVVAIGAQLWEVGGTHVGSIGADVGGSLSVAAFAGEDTVVSLSKDGTPQAVRLWDVSVHQPGHRPLRVGHPDGDLVHGVSADGRALVTDNTMSDGPPGFRTWDVTAGRETGKPVPLSAAGAPPLADLPDLIAVAPGGRSFVTGNHYGQLTIWDPAARRGFTLKDGPEGRISAMALSPDGSILATGGGEKSQGTEVSVDGKVQLWDLRTRTLLTERPLFSSGTEVSALAFSPDGETLAAGIGRTVRLWNVSDRRQLTPPISGITDQAAVLAFGPDNRTLAMATGNTTVLWDVRARRQIGAPITGHSGRVTALAFSRDGSTLATGGDDHLVNLWNVTDQSRIGAPLAGHTGAVRSLVFDAAMTTLTTSDDEATLRRWNIARPADPAAIACSIAGRTLTRAEWAQYVAPGIGYRDVCPSLSQGR</sequence>
<dbReference type="SMART" id="SM00320">
    <property type="entry name" value="WD40"/>
    <property type="match status" value="8"/>
</dbReference>
<dbReference type="Gene3D" id="1.10.510.10">
    <property type="entry name" value="Transferase(Phosphotransferase) domain 1"/>
    <property type="match status" value="1"/>
</dbReference>
<dbReference type="Pfam" id="PF00400">
    <property type="entry name" value="WD40"/>
    <property type="match status" value="3"/>
</dbReference>
<dbReference type="PROSITE" id="PS50011">
    <property type="entry name" value="PROTEIN_KINASE_DOM"/>
    <property type="match status" value="1"/>
</dbReference>
<dbReference type="PROSITE" id="PS50082">
    <property type="entry name" value="WD_REPEATS_2"/>
    <property type="match status" value="2"/>
</dbReference>
<evidence type="ECO:0000256" key="3">
    <source>
        <dbReference type="PROSITE-ProRule" id="PRU00221"/>
    </source>
</evidence>
<dbReference type="PANTHER" id="PTHR19879:SF9">
    <property type="entry name" value="TRANSCRIPTION INITIATION FACTOR TFIID SUBUNIT 5"/>
    <property type="match status" value="1"/>
</dbReference>
<dbReference type="Gene3D" id="2.130.10.10">
    <property type="entry name" value="YVTN repeat-like/Quinoprotein amine dehydrogenase"/>
    <property type="match status" value="4"/>
</dbReference>
<dbReference type="RefSeq" id="WP_184880282.1">
    <property type="nucleotide sequence ID" value="NZ_BAAAHD010000047.1"/>
</dbReference>
<evidence type="ECO:0000259" key="4">
    <source>
        <dbReference type="PROSITE" id="PS50011"/>
    </source>
</evidence>
<feature type="domain" description="Protein kinase" evidence="4">
    <location>
        <begin position="16"/>
        <end position="274"/>
    </location>
</feature>
<dbReference type="Pfam" id="PF00069">
    <property type="entry name" value="Pkinase"/>
    <property type="match status" value="1"/>
</dbReference>
<evidence type="ECO:0000313" key="5">
    <source>
        <dbReference type="EMBL" id="MBB4772672.1"/>
    </source>
</evidence>
<reference evidence="5 6" key="1">
    <citation type="submission" date="2020-08" db="EMBL/GenBank/DDBJ databases">
        <title>Sequencing the genomes of 1000 actinobacteria strains.</title>
        <authorList>
            <person name="Klenk H.-P."/>
        </authorList>
    </citation>
    <scope>NUCLEOTIDE SEQUENCE [LARGE SCALE GENOMIC DNA]</scope>
    <source>
        <strain evidence="5 6">DSM 44772</strain>
    </source>
</reference>
<evidence type="ECO:0000313" key="6">
    <source>
        <dbReference type="Proteomes" id="UP000549343"/>
    </source>
</evidence>
<gene>
    <name evidence="5" type="ORF">F4557_001090</name>
</gene>
<accession>A0A7W7MWC6</accession>
<dbReference type="InterPro" id="IPR001680">
    <property type="entry name" value="WD40_rpt"/>
</dbReference>
<dbReference type="InterPro" id="IPR000719">
    <property type="entry name" value="Prot_kinase_dom"/>
</dbReference>
<feature type="repeat" description="WD" evidence="3">
    <location>
        <begin position="1115"/>
        <end position="1156"/>
    </location>
</feature>
<dbReference type="InterPro" id="IPR011047">
    <property type="entry name" value="Quinoprotein_ADH-like_sf"/>
</dbReference>
<dbReference type="InterPro" id="IPR011009">
    <property type="entry name" value="Kinase-like_dom_sf"/>
</dbReference>
<proteinExistence type="predicted"/>
<feature type="repeat" description="WD" evidence="3">
    <location>
        <begin position="1158"/>
        <end position="1191"/>
    </location>
</feature>
<dbReference type="SUPFAM" id="SSF50978">
    <property type="entry name" value="WD40 repeat-like"/>
    <property type="match status" value="1"/>
</dbReference>